<dbReference type="Gene3D" id="3.40.50.150">
    <property type="entry name" value="Vaccinia Virus protein VP39"/>
    <property type="match status" value="1"/>
</dbReference>
<name>U5N923_9BURK</name>
<protein>
    <recommendedName>
        <fullName evidence="1">site-specific DNA-methyltransferase (adenine-specific)</fullName>
        <ecNumber evidence="1">2.1.1.72</ecNumber>
    </recommendedName>
</protein>
<evidence type="ECO:0000313" key="7">
    <source>
        <dbReference type="EMBL" id="AGX86694.1"/>
    </source>
</evidence>
<accession>U5N923</accession>
<evidence type="ECO:0000256" key="2">
    <source>
        <dbReference type="ARBA" id="ARBA00022603"/>
    </source>
</evidence>
<sequence length="1190" mass="135751">MDKLQIERLRDCLQSFDFQRLFIEELGWSHVKGTKSIPVTVQEHTWQATPIAALSGVVAFMVVGLPEQPARLAIHTALAQHTHENLILFVDSEKSAHATQSLWLWVKREGSKRFQREHLYVKGQPGDLFISKISGIVVDINELDEHGHFPLAQLVDRMKSALDVERVTKKFFKEYDAQRLVFVELIQGIPDERERRWYASVLMNRLMFVWFLQRKHFLDGSNTNYLTDKLAESQSRGKDGFYTGFLQALFFEGFAKPAEQRTSEAKRLIGDIRYLNGGLFIPHRLEREYGPAIRVPDAAFENLFHLFAAYSWNLNDTPGGLDNEINPDVLGYIFEKYINQKAFGAYYTRPEITEYLCERTIHRLILARINQFLTPLPLGPGVREPVARKFDSVADLLMQLDAGLCRELLTQVLPDLKLLDPSCGSGAFLVAAMKTLINIYSAVIGRIKFLNDKGLTATLKKWEAEHKSLAYFIKRTIISDNLFGVDIMEEATEIAKLRLFLALVASAQTVDQLEPLPNIDFNIVAGNSLVGLLHVDAHEYESKAGAQGDLFRKSYRHVLDEKNRKIDLYRHTAAWTSGMDISSLKAEIESHKTEAQATLNELLLSEWHRAGIKFEEATWDSATGKEGKPKKRNLTIADIEALQPFHWGFEFDEILNKRGGFDAIITNPPWEIFKPNAKEFFQEHSELVSKNKMTIKEFEKEQAKLLKKSEIRAAWLEYLSRFPHVSAWYRVAPQFKSQSAIVGGKKTGSDINLYKLFTEQCANLLREGGDCGIVIPSGIYTDLGAKGLRDLLFDHNKVTGLFCFENRKEIFEGVDSRFKFVVLTFEKGGNTERFPAAFMRHDTAELAGFPREMGLRLSVELIRRLSPDSHSVMEFKSETDIHIAEKMLRFPLLGEEIEGKWNVRLTNEFHMTNDSHLFKTEPGKNRLPLFEGKMIWHFEHRLAEPRYWVEMEEADSALRSARIRNLKQQFKKLGIEDEATLESLIRADQVPLDHHRCRFGFRDIAASTNERAMICTVLPPHVFAGNTLNLLQPYDFDVGVDGWKCALSLDVVEQLFVVACFDSFIVDWLLRQKITSHLNMFYVYQVPVPRLRKSDRGSHPIAERAARLICTAPEFAGLAKEVGLKSHHDGVTDPAERARLRAELDGLIAHLYGLTEAEFAHVLSTFPLVAEPVKIAALNAYRDVKRGLIQ</sequence>
<dbReference type="GO" id="GO:0003676">
    <property type="term" value="F:nucleic acid binding"/>
    <property type="evidence" value="ECO:0007669"/>
    <property type="project" value="InterPro"/>
</dbReference>
<dbReference type="Proteomes" id="UP000017184">
    <property type="component" value="Chromosome"/>
</dbReference>
<dbReference type="HOGENOM" id="CLU_008550_0_0_4"/>
<dbReference type="PANTHER" id="PTHR33841:SF1">
    <property type="entry name" value="DNA METHYLTRANSFERASE A"/>
    <property type="match status" value="1"/>
</dbReference>
<dbReference type="REBASE" id="71926">
    <property type="entry name" value="CbaCRORF582P"/>
</dbReference>
<evidence type="ECO:0000256" key="4">
    <source>
        <dbReference type="ARBA" id="ARBA00022691"/>
    </source>
</evidence>
<dbReference type="OrthoDB" id="9784823at2"/>
<dbReference type="InterPro" id="IPR029063">
    <property type="entry name" value="SAM-dependent_MTases_sf"/>
</dbReference>
<dbReference type="EC" id="2.1.1.72" evidence="1"/>
<evidence type="ECO:0000313" key="8">
    <source>
        <dbReference type="Proteomes" id="UP000017184"/>
    </source>
</evidence>
<dbReference type="Pfam" id="PF07669">
    <property type="entry name" value="Eco57I"/>
    <property type="match status" value="2"/>
</dbReference>
<keyword evidence="2 7" id="KW-0489">Methyltransferase</keyword>
<feature type="domain" description="Type II methyltransferase M.TaqI-like" evidence="6">
    <location>
        <begin position="481"/>
        <end position="700"/>
    </location>
</feature>
<dbReference type="InterPro" id="IPR011639">
    <property type="entry name" value="MethylTrfase_TaqI-like_dom"/>
</dbReference>
<dbReference type="InterPro" id="IPR002052">
    <property type="entry name" value="DNA_methylase_N6_adenine_CS"/>
</dbReference>
<organism evidence="7 8">
    <name type="scientific">Candidatus Symbiobacter mobilis CR</name>
    <dbReference type="NCBI Taxonomy" id="946483"/>
    <lineage>
        <taxon>Bacteria</taxon>
        <taxon>Pseudomonadati</taxon>
        <taxon>Pseudomonadota</taxon>
        <taxon>Betaproteobacteria</taxon>
        <taxon>Burkholderiales</taxon>
        <taxon>Comamonadaceae</taxon>
    </lineage>
</organism>
<dbReference type="GO" id="GO:0009007">
    <property type="term" value="F:site-specific DNA-methyltransferase (adenine-specific) activity"/>
    <property type="evidence" value="ECO:0007669"/>
    <property type="project" value="UniProtKB-EC"/>
</dbReference>
<dbReference type="STRING" id="946483.Cenrod_0582"/>
<dbReference type="GO" id="GO:0032259">
    <property type="term" value="P:methylation"/>
    <property type="evidence" value="ECO:0007669"/>
    <property type="project" value="UniProtKB-KW"/>
</dbReference>
<dbReference type="KEGG" id="cbx:Cenrod_0582"/>
<feature type="domain" description="Type II methyltransferase M.TaqI-like" evidence="6">
    <location>
        <begin position="748"/>
        <end position="811"/>
    </location>
</feature>
<keyword evidence="3 7" id="KW-0808">Transferase</keyword>
<evidence type="ECO:0000256" key="5">
    <source>
        <dbReference type="ARBA" id="ARBA00047942"/>
    </source>
</evidence>
<comment type="catalytic activity">
    <reaction evidence="5">
        <text>a 2'-deoxyadenosine in DNA + S-adenosyl-L-methionine = an N(6)-methyl-2'-deoxyadenosine in DNA + S-adenosyl-L-homocysteine + H(+)</text>
        <dbReference type="Rhea" id="RHEA:15197"/>
        <dbReference type="Rhea" id="RHEA-COMP:12418"/>
        <dbReference type="Rhea" id="RHEA-COMP:12419"/>
        <dbReference type="ChEBI" id="CHEBI:15378"/>
        <dbReference type="ChEBI" id="CHEBI:57856"/>
        <dbReference type="ChEBI" id="CHEBI:59789"/>
        <dbReference type="ChEBI" id="CHEBI:90615"/>
        <dbReference type="ChEBI" id="CHEBI:90616"/>
        <dbReference type="EC" id="2.1.1.72"/>
    </reaction>
</comment>
<dbReference type="EMBL" id="CP004885">
    <property type="protein sequence ID" value="AGX86694.1"/>
    <property type="molecule type" value="Genomic_DNA"/>
</dbReference>
<reference evidence="7 8" key="1">
    <citation type="journal article" date="2013" name="Genome Biol.">
        <title>Genomic analysis reveals key aspects of prokaryotic symbiosis in the phototrophic consortium "Chlorochromatium aggregatum".</title>
        <authorList>
            <person name="Liu Z."/>
            <person name="Muller J."/>
            <person name="Li T."/>
            <person name="Alvey R.M."/>
            <person name="Vogl K."/>
            <person name="Frigaard N.U."/>
            <person name="Rockwell N.C."/>
            <person name="Boyd E.S."/>
            <person name="Tomsho L.P."/>
            <person name="Schuster S.C."/>
            <person name="Henke P."/>
            <person name="Rohde M."/>
            <person name="Overmann J."/>
            <person name="Bryant D.A."/>
        </authorList>
    </citation>
    <scope>NUCLEOTIDE SEQUENCE [LARGE SCALE GENOMIC DNA]</scope>
    <source>
        <strain evidence="7">CR</strain>
    </source>
</reference>
<dbReference type="GO" id="GO:0006304">
    <property type="term" value="P:DNA modification"/>
    <property type="evidence" value="ECO:0007669"/>
    <property type="project" value="InterPro"/>
</dbReference>
<keyword evidence="8" id="KW-1185">Reference proteome</keyword>
<dbReference type="SUPFAM" id="SSF53335">
    <property type="entry name" value="S-adenosyl-L-methionine-dependent methyltransferases"/>
    <property type="match status" value="1"/>
</dbReference>
<keyword evidence="4" id="KW-0949">S-adenosyl-L-methionine</keyword>
<evidence type="ECO:0000259" key="6">
    <source>
        <dbReference type="Pfam" id="PF07669"/>
    </source>
</evidence>
<dbReference type="PANTHER" id="PTHR33841">
    <property type="entry name" value="DNA METHYLTRANSFERASE YEEA-RELATED"/>
    <property type="match status" value="1"/>
</dbReference>
<gene>
    <name evidence="7" type="ORF">Cenrod_0582</name>
</gene>
<dbReference type="PATRIC" id="fig|946483.4.peg.583"/>
<proteinExistence type="predicted"/>
<dbReference type="InterPro" id="IPR050953">
    <property type="entry name" value="N4_N6_ade-DNA_methylase"/>
</dbReference>
<dbReference type="eggNOG" id="COG1002">
    <property type="taxonomic scope" value="Bacteria"/>
</dbReference>
<dbReference type="PROSITE" id="PS00092">
    <property type="entry name" value="N6_MTASE"/>
    <property type="match status" value="1"/>
</dbReference>
<evidence type="ECO:0000256" key="1">
    <source>
        <dbReference type="ARBA" id="ARBA00011900"/>
    </source>
</evidence>
<dbReference type="AlphaFoldDB" id="U5N923"/>
<evidence type="ECO:0000256" key="3">
    <source>
        <dbReference type="ARBA" id="ARBA00022679"/>
    </source>
</evidence>
<dbReference type="eggNOG" id="COG0827">
    <property type="taxonomic scope" value="Bacteria"/>
</dbReference>